<organism evidence="2 3">
    <name type="scientific">Juglans regia</name>
    <name type="common">English walnut</name>
    <dbReference type="NCBI Taxonomy" id="51240"/>
    <lineage>
        <taxon>Eukaryota</taxon>
        <taxon>Viridiplantae</taxon>
        <taxon>Streptophyta</taxon>
        <taxon>Embryophyta</taxon>
        <taxon>Tracheophyta</taxon>
        <taxon>Spermatophyta</taxon>
        <taxon>Magnoliopsida</taxon>
        <taxon>eudicotyledons</taxon>
        <taxon>Gunneridae</taxon>
        <taxon>Pentapetalae</taxon>
        <taxon>rosids</taxon>
        <taxon>fabids</taxon>
        <taxon>Fagales</taxon>
        <taxon>Juglandaceae</taxon>
        <taxon>Juglans</taxon>
    </lineage>
</organism>
<protein>
    <submittedName>
        <fullName evidence="3 4">Uncharacterized protein LOC109007521</fullName>
    </submittedName>
</protein>
<evidence type="ECO:0000313" key="4">
    <source>
        <dbReference type="RefSeq" id="XP_035542064.1"/>
    </source>
</evidence>
<dbReference type="RefSeq" id="XP_018842752.1">
    <property type="nucleotide sequence ID" value="XM_018987207.2"/>
</dbReference>
<dbReference type="STRING" id="51240.A0A2I4GFT5"/>
<feature type="compositionally biased region" description="Basic and acidic residues" evidence="1">
    <location>
        <begin position="1299"/>
        <end position="1310"/>
    </location>
</feature>
<gene>
    <name evidence="3 4" type="primary">LOC109007521</name>
</gene>
<dbReference type="PANTHER" id="PTHR34361">
    <property type="entry name" value="OS08G0157800 PROTEIN"/>
    <property type="match status" value="1"/>
</dbReference>
<feature type="region of interest" description="Disordered" evidence="1">
    <location>
        <begin position="668"/>
        <end position="687"/>
    </location>
</feature>
<dbReference type="Proteomes" id="UP000235220">
    <property type="component" value="Chromosome 16"/>
</dbReference>
<name>A0A2I4GFT5_JUGRE</name>
<feature type="region of interest" description="Disordered" evidence="1">
    <location>
        <begin position="1291"/>
        <end position="1310"/>
    </location>
</feature>
<dbReference type="RefSeq" id="XP_035542064.1">
    <property type="nucleotide sequence ID" value="XM_035686171.1"/>
</dbReference>
<dbReference type="KEGG" id="jre:109007521"/>
<sequence length="1310" mass="143908">MDNGSMDSGSHGHERSAPSSSNLSALAPPFTVVTKPIVSSLGDWTEFSYGVPLSSSLHNWLPSDYPDSGLGLYSNHGTEYDPIHSSDAYDYGASHDIHSPYTHLSSVNPIAPVSVDGVATSNVEAQLYYPSYIPLPIEDHDPMVVPDETSYDLSSSSHVVTLDGSSSKNDHTQSGCHLEGGFCSKELSVSGSSSIFMNDANLGAQASKGSYTCEEGSNIIDMLGWEKHSGCSNTEWPSNKSFPVNNLPTMPIDYSKTSTIGAPSLLIENPPKKPSFEEVTKMYECQVPCIASYEKHIRHCNASMRGSASCETSSPSLVIRPPDVDTSMSAPNTGAPSLLLEKPHKKYSFEEITQMYEGQVPCIASHEKHIRQCNASMSGSASCETSSPSLAIRPPDVDTSMSAPNTGAPSLLLEKPHKKYSFEEITQMYERQVPCIASHEKHIRHCNASMSGSASCMTSSPSLFNRPPDVDTSMSAPNTGPLEDMNFGTDVTDPNACGNSPSYANESFPLLGSKNKVRFDTSQLRMHLDTNDSISMESLSLKNEELSKKKEISEDALDQVFKPKSGFQISRTSSDGFNLTLDPIENSSESLDYYNPVVDSPCWKGAPVICFPPFEASEAIGSQYMRKIESCNSSDCKVPKVFPLAIDNAVKFSSQNPNEKTMYVGRGLAPAPKGPSDANSLFRDPRSDGSLNANDGSFLSKSCYDYTVQHTDSICEPWEDHALPSMSTVGSDLTLSLTRQQNFESSKMIPEKHSSETCVEDPGSSISDATSSPDVSFYSSGYGLSSSSSVEDSSAKLTELHEPDSTPKIDVQMLINIMRNMSDLLLFHSSNDSLELKDGDCEVLKDVIFNLHRCILKDGEQMTATRESIFPQQGTSQYLEDLPKLPKEVNVDRPRVTKEAAVITRDQLDHKGLHEEKHHNIGSGNKMEMISDFVSVKGGANMVEKDNMTQAIMKVLSDNCDHEEEMQPNGFLYKTLWLEAEAELCSINYKARYNRMRIEMEKSELHEAKVNTLDVEKRLRSKAYCDLNAVDKLIPKAKVGPYSGISIQDIPSMQHVMARYGILKHRIDHSNSATTLEEVSSSKVYPELNKVDQLTPETAQAKCPAHDMSIQTSPIISPTCHANDVMARFNILEGQGGCINPIKATNVEEPPTSSVSPLLNEVKKDTLILDISIQNSPISTSPNTDDVEDSIMTRFHILKCRDDNSRSMDVKRQEPTEVFHLGFSGEKNHQPISSERSEDGSVDVKLGPVLQHRTANSPEDKLTVKEFHLREDDPTVQSRHSNRLGDPLAAGWYDSSSSDWEHVTEEELMG</sequence>
<feature type="region of interest" description="Disordered" evidence="1">
    <location>
        <begin position="1"/>
        <end position="22"/>
    </location>
</feature>
<dbReference type="OrthoDB" id="611935at2759"/>
<reference evidence="3 4" key="1">
    <citation type="submission" date="2025-04" db="UniProtKB">
        <authorList>
            <consortium name="RefSeq"/>
        </authorList>
    </citation>
    <scope>IDENTIFICATION</scope>
    <source>
        <tissue evidence="3 4">Leaves</tissue>
    </source>
</reference>
<evidence type="ECO:0000256" key="1">
    <source>
        <dbReference type="SAM" id="MobiDB-lite"/>
    </source>
</evidence>
<evidence type="ECO:0000313" key="2">
    <source>
        <dbReference type="Proteomes" id="UP000235220"/>
    </source>
</evidence>
<dbReference type="PANTHER" id="PTHR34361:SF2">
    <property type="entry name" value="OS08G0157800 PROTEIN"/>
    <property type="match status" value="1"/>
</dbReference>
<proteinExistence type="predicted"/>
<keyword evidence="2" id="KW-1185">Reference proteome</keyword>
<dbReference type="Gramene" id="Jr16_04930_p1">
    <property type="protein sequence ID" value="cds.Jr16_04930_p1"/>
    <property type="gene ID" value="Jr16_04930"/>
</dbReference>
<dbReference type="GeneID" id="109007521"/>
<feature type="region of interest" description="Disordered" evidence="1">
    <location>
        <begin position="744"/>
        <end position="772"/>
    </location>
</feature>
<accession>A0A2I4GFT5</accession>
<evidence type="ECO:0000313" key="3">
    <source>
        <dbReference type="RefSeq" id="XP_018842752.1"/>
    </source>
</evidence>